<feature type="compositionally biased region" description="Basic and acidic residues" evidence="1">
    <location>
        <begin position="608"/>
        <end position="635"/>
    </location>
</feature>
<feature type="compositionally biased region" description="Polar residues" evidence="1">
    <location>
        <begin position="202"/>
        <end position="211"/>
    </location>
</feature>
<dbReference type="GO" id="GO:0005634">
    <property type="term" value="C:nucleus"/>
    <property type="evidence" value="ECO:0000318"/>
    <property type="project" value="GO_Central"/>
</dbReference>
<dbReference type="SMART" id="SM00510">
    <property type="entry name" value="TFS2M"/>
    <property type="match status" value="1"/>
</dbReference>
<dbReference type="PANTHER" id="PTHR11477:SF20">
    <property type="entry name" value="SPOC DOMAIN _ TRANSCRIPTION ELONGATION FACTOR S-II PROTEIN"/>
    <property type="match status" value="1"/>
</dbReference>
<dbReference type="PaxDb" id="29760-VIT_04s0008g04290.t01"/>
<dbReference type="GO" id="GO:0006351">
    <property type="term" value="P:DNA-templated transcription"/>
    <property type="evidence" value="ECO:0007669"/>
    <property type="project" value="InterPro"/>
</dbReference>
<dbReference type="Pfam" id="PF07500">
    <property type="entry name" value="TFIIS_M"/>
    <property type="match status" value="1"/>
</dbReference>
<gene>
    <name evidence="3" type="ordered locus">VIT_04s0008g04290</name>
</gene>
<feature type="domain" description="TFIIS central" evidence="2">
    <location>
        <begin position="456"/>
        <end position="568"/>
    </location>
</feature>
<dbReference type="SMR" id="F6H3F9"/>
<feature type="compositionally biased region" description="Basic residues" evidence="1">
    <location>
        <begin position="940"/>
        <end position="956"/>
    </location>
</feature>
<dbReference type="Proteomes" id="UP000009183">
    <property type="component" value="Chromosome 4"/>
</dbReference>
<proteinExistence type="predicted"/>
<evidence type="ECO:0000259" key="2">
    <source>
        <dbReference type="PROSITE" id="PS51321"/>
    </source>
</evidence>
<feature type="compositionally biased region" description="Polar residues" evidence="1">
    <location>
        <begin position="1012"/>
        <end position="1026"/>
    </location>
</feature>
<feature type="region of interest" description="Disordered" evidence="1">
    <location>
        <begin position="596"/>
        <end position="664"/>
    </location>
</feature>
<evidence type="ECO:0000313" key="3">
    <source>
        <dbReference type="EMBL" id="CCB46747.1"/>
    </source>
</evidence>
<keyword evidence="4" id="KW-1185">Reference proteome</keyword>
<feature type="compositionally biased region" description="Polar residues" evidence="1">
    <location>
        <begin position="266"/>
        <end position="285"/>
    </location>
</feature>
<feature type="compositionally biased region" description="Basic and acidic residues" evidence="1">
    <location>
        <begin position="289"/>
        <end position="298"/>
    </location>
</feature>
<feature type="compositionally biased region" description="Polar residues" evidence="1">
    <location>
        <begin position="328"/>
        <end position="338"/>
    </location>
</feature>
<feature type="compositionally biased region" description="Polar residues" evidence="1">
    <location>
        <begin position="961"/>
        <end position="970"/>
    </location>
</feature>
<organism evidence="3 4">
    <name type="scientific">Vitis vinifera</name>
    <name type="common">Grape</name>
    <dbReference type="NCBI Taxonomy" id="29760"/>
    <lineage>
        <taxon>Eukaryota</taxon>
        <taxon>Viridiplantae</taxon>
        <taxon>Streptophyta</taxon>
        <taxon>Embryophyta</taxon>
        <taxon>Tracheophyta</taxon>
        <taxon>Spermatophyta</taxon>
        <taxon>Magnoliopsida</taxon>
        <taxon>eudicotyledons</taxon>
        <taxon>Gunneridae</taxon>
        <taxon>Pentapetalae</taxon>
        <taxon>rosids</taxon>
        <taxon>Vitales</taxon>
        <taxon>Vitaceae</taxon>
        <taxon>Viteae</taxon>
        <taxon>Vitis</taxon>
    </lineage>
</organism>
<feature type="compositionally biased region" description="Polar residues" evidence="1">
    <location>
        <begin position="242"/>
        <end position="252"/>
    </location>
</feature>
<protein>
    <recommendedName>
        <fullName evidence="2">TFIIS central domain-containing protein</fullName>
    </recommendedName>
</protein>
<dbReference type="InterPro" id="IPR003618">
    <property type="entry name" value="TFIIS_cen_dom"/>
</dbReference>
<evidence type="ECO:0000256" key="1">
    <source>
        <dbReference type="SAM" id="MobiDB-lite"/>
    </source>
</evidence>
<feature type="compositionally biased region" description="Basic and acidic residues" evidence="1">
    <location>
        <begin position="318"/>
        <end position="327"/>
    </location>
</feature>
<feature type="region of interest" description="Disordered" evidence="1">
    <location>
        <begin position="698"/>
        <end position="776"/>
    </location>
</feature>
<dbReference type="InterPro" id="IPR036575">
    <property type="entry name" value="TFIIS_cen_dom_sf"/>
</dbReference>
<dbReference type="InterPro" id="IPR012921">
    <property type="entry name" value="SPOC_C"/>
</dbReference>
<dbReference type="PANTHER" id="PTHR11477">
    <property type="entry name" value="TRANSCRIPTION FACTOR S-II ZINC FINGER DOMAIN-CONTAINING PROTEIN"/>
    <property type="match status" value="1"/>
</dbReference>
<dbReference type="Gene3D" id="1.10.472.30">
    <property type="entry name" value="Transcription elongation factor S-II, central domain"/>
    <property type="match status" value="1"/>
</dbReference>
<feature type="compositionally biased region" description="Basic and acidic residues" evidence="1">
    <location>
        <begin position="359"/>
        <end position="374"/>
    </location>
</feature>
<dbReference type="AlphaFoldDB" id="F6H3F9"/>
<feature type="region of interest" description="Disordered" evidence="1">
    <location>
        <begin position="315"/>
        <end position="396"/>
    </location>
</feature>
<dbReference type="SUPFAM" id="SSF46942">
    <property type="entry name" value="Elongation factor TFIIS domain 2"/>
    <property type="match status" value="1"/>
</dbReference>
<accession>F6H3F9</accession>
<evidence type="ECO:0000313" key="4">
    <source>
        <dbReference type="Proteomes" id="UP000009183"/>
    </source>
</evidence>
<feature type="compositionally biased region" description="Polar residues" evidence="1">
    <location>
        <begin position="1146"/>
        <end position="1161"/>
    </location>
</feature>
<feature type="compositionally biased region" description="Basic and acidic residues" evidence="1">
    <location>
        <begin position="723"/>
        <end position="742"/>
    </location>
</feature>
<dbReference type="ExpressionAtlas" id="F6H3F9">
    <property type="expression patterns" value="baseline and differential"/>
</dbReference>
<reference evidence="4" key="1">
    <citation type="journal article" date="2007" name="Nature">
        <title>The grapevine genome sequence suggests ancestral hexaploidization in major angiosperm phyla.</title>
        <authorList>
            <consortium name="The French-Italian Public Consortium for Grapevine Genome Characterization."/>
            <person name="Jaillon O."/>
            <person name="Aury J.-M."/>
            <person name="Noel B."/>
            <person name="Policriti A."/>
            <person name="Clepet C."/>
            <person name="Casagrande A."/>
            <person name="Choisne N."/>
            <person name="Aubourg S."/>
            <person name="Vitulo N."/>
            <person name="Jubin C."/>
            <person name="Vezzi A."/>
            <person name="Legeai F."/>
            <person name="Hugueney P."/>
            <person name="Dasilva C."/>
            <person name="Horner D."/>
            <person name="Mica E."/>
            <person name="Jublot D."/>
            <person name="Poulain J."/>
            <person name="Bruyere C."/>
            <person name="Billault A."/>
            <person name="Segurens B."/>
            <person name="Gouyvenoux M."/>
            <person name="Ugarte E."/>
            <person name="Cattonaro F."/>
            <person name="Anthouard V."/>
            <person name="Vico V."/>
            <person name="Del Fabbro C."/>
            <person name="Alaux M."/>
            <person name="Di Gaspero G."/>
            <person name="Dumas V."/>
            <person name="Felice N."/>
            <person name="Paillard S."/>
            <person name="Juman I."/>
            <person name="Moroldo M."/>
            <person name="Scalabrin S."/>
            <person name="Canaguier A."/>
            <person name="Le Clainche I."/>
            <person name="Malacrida G."/>
            <person name="Durand E."/>
            <person name="Pesole G."/>
            <person name="Laucou V."/>
            <person name="Chatelet P."/>
            <person name="Merdinoglu D."/>
            <person name="Delledonne M."/>
            <person name="Pezzotti M."/>
            <person name="Lecharny A."/>
            <person name="Scarpelli C."/>
            <person name="Artiguenave F."/>
            <person name="Pe M.E."/>
            <person name="Valle G."/>
            <person name="Morgante M."/>
            <person name="Caboche M."/>
            <person name="Adam-Blondon A.-F."/>
            <person name="Weissenbach J."/>
            <person name="Quetier F."/>
            <person name="Wincker P."/>
        </authorList>
    </citation>
    <scope>NUCLEOTIDE SEQUENCE [LARGE SCALE GENOMIC DNA]</scope>
    <source>
        <strain evidence="4">cv. Pinot noir / PN40024</strain>
    </source>
</reference>
<dbReference type="FunCoup" id="F6H3F9">
    <property type="interactions" value="1664"/>
</dbReference>
<dbReference type="eggNOG" id="KOG1634">
    <property type="taxonomic scope" value="Eukaryota"/>
</dbReference>
<dbReference type="PROSITE" id="PS51321">
    <property type="entry name" value="TFIIS_CENTRAL"/>
    <property type="match status" value="1"/>
</dbReference>
<dbReference type="EMBL" id="FN595231">
    <property type="protein sequence ID" value="CCB46747.1"/>
    <property type="molecule type" value="Genomic_DNA"/>
</dbReference>
<dbReference type="InParanoid" id="F6H3F9"/>
<feature type="compositionally biased region" description="Low complexity" evidence="1">
    <location>
        <begin position="1095"/>
        <end position="1104"/>
    </location>
</feature>
<feature type="compositionally biased region" description="Polar residues" evidence="1">
    <location>
        <begin position="376"/>
        <end position="396"/>
    </location>
</feature>
<dbReference type="Pfam" id="PF07744">
    <property type="entry name" value="SPOC"/>
    <property type="match status" value="1"/>
</dbReference>
<feature type="compositionally biased region" description="Polar residues" evidence="1">
    <location>
        <begin position="744"/>
        <end position="757"/>
    </location>
</feature>
<sequence length="1218" mass="135215">MRNCNVTKFIRRKDNHTCQIQTLRETLLRFCHVRVHSSRVYIAIVRFQTQTPTLISDTADSLLLHFSLHSPPLSSTASDQQLSLPNQQMAQLEPTSNNLDSSMPNMQMGQIRTLPNDHGLQHLSVSSKQMELLEPISCTHMPPMIPVSSKQLGQMEPRANNLVAQQSLMPNRQLEVVDSNSNNFGLQQSSTPNKRKVPMEPISNSPGAQQISMPNKRVAQMEHRPWLQQLFVPNKKIPVQVAPNTPGSQHLTVPNKKMVRTDSMSRKSAPQQVVTPKGQTTQMQPSPKVRSESFESVRTKLRESLADALALVYQQQDKPPHMEKNSKNEATNTSIPRQSQEDSEPAESASTAVNIVDQVSEKPSETLPSKEDCSAQKCNDGQSASQETLTNENNGDYAQNWKYDRQEFQLNTVLPDAESSFSDNFFVKDELLQGNGLSWALDLDTEVPEPKEISTAKNENLDGKEVVNEGQKTVQSPQTLAFEIEAELFKLFGGVNKKYKEKGRSLLFNLKDRNNPELRERVVAGEISPERLCSMTAEELASKELSEWRIAKAEELAQMVVLPDSEVDIRRLVRKTHKGEFQVEFEQDDGASVEVSVGTSSLTRVRPRTKEKEARRPSEPDGTKSKTNLIEEKGSLDQPDTPCSLTILPNEDPDLMQGLMGDEFKDEEFLPPIVSLDEFMQSLDSEPPFENLPVDAEKVTPASGKDNSGVNVSPKGPDSTLNKPDKMHEKDAKSDANEKPNDGHVQSETSLPGGTSKSNEKSSHVHMQSESAPHVDQKKGDYVWEGLLQLNVSSMATVVCFFKSGEKASTKEWPGFLEIKGRVRLDAFEKFLQELPMSRSRATMVVRFAWKEGSSEDGRANLCEVADSYVLDERVGFAEPAPGMELYFCPPHTRTLEMISKHLYKDQTETLNSTDNGLIGVVVWRKAQLTSTISPNSSSLHKHGTKKQHFSTRRHHEKDANMNSNFTSKPSHPLGSAPNIPEPSTDDDDDIPPGFGPAASRDEDDLPEFQFSGGSNSSTAPFSARTTPGGPGVAPFNQPPHNSPRPVEQMRQLIQKYGQSGAQPSSGNWRDKGRIIGHVTQPWADDDDDDIPEWQPQAPQQQLQPPQPTPPVYGFQAQPVLPTHMQQHLGAAQPQQPLGPLPTPLSMTLQSLQSSVNLVQAPQNPPTPSWQQQQQQGSWWVPPSGPQGLPSVQGNAPYPGTGQTGINWRQDVPRSRGF</sequence>
<feature type="region of interest" description="Disordered" evidence="1">
    <location>
        <begin position="186"/>
        <end position="211"/>
    </location>
</feature>
<name>F6H3F9_VITVI</name>
<dbReference type="STRING" id="29760.F6H3F9"/>
<dbReference type="CDD" id="cd21538">
    <property type="entry name" value="SPOC_TFIIS"/>
    <property type="match status" value="1"/>
</dbReference>
<dbReference type="HOGENOM" id="CLU_005901_1_0_1"/>
<feature type="region of interest" description="Disordered" evidence="1">
    <location>
        <begin position="242"/>
        <end position="298"/>
    </location>
</feature>
<feature type="compositionally biased region" description="Low complexity" evidence="1">
    <location>
        <begin position="1169"/>
        <end position="1182"/>
    </location>
</feature>
<feature type="compositionally biased region" description="Polar residues" evidence="1">
    <location>
        <begin position="1057"/>
        <end position="1068"/>
    </location>
</feature>
<feature type="region of interest" description="Disordered" evidence="1">
    <location>
        <begin position="933"/>
        <end position="1218"/>
    </location>
</feature>
<dbReference type="GO" id="GO:0006357">
    <property type="term" value="P:regulation of transcription by RNA polymerase II"/>
    <property type="evidence" value="ECO:0000318"/>
    <property type="project" value="GO_Central"/>
</dbReference>